<dbReference type="EMBL" id="CH991554">
    <property type="protein sequence ID" value="EDQ88562.1"/>
    <property type="molecule type" value="Genomic_DNA"/>
</dbReference>
<evidence type="ECO:0000256" key="4">
    <source>
        <dbReference type="ARBA" id="ARBA00014046"/>
    </source>
</evidence>
<keyword evidence="7" id="KW-0274">FAD</keyword>
<dbReference type="Proteomes" id="UP000001357">
    <property type="component" value="Unassembled WGS sequence"/>
</dbReference>
<evidence type="ECO:0000256" key="13">
    <source>
        <dbReference type="SAM" id="MobiDB-lite"/>
    </source>
</evidence>
<evidence type="ECO:0000256" key="1">
    <source>
        <dbReference type="ARBA" id="ARBA00001974"/>
    </source>
</evidence>
<dbReference type="Gene3D" id="1.10.287.110">
    <property type="entry name" value="DnaJ domain"/>
    <property type="match status" value="1"/>
</dbReference>
<dbReference type="FunFam" id="3.40.50.620:FF:000110">
    <property type="entry name" value="Deoxyribodipyrimidine photolyase"/>
    <property type="match status" value="1"/>
</dbReference>
<comment type="catalytic activity">
    <reaction evidence="12">
        <text>cyclobutadipyrimidine (in DNA) = 2 pyrimidine residues (in DNA).</text>
        <dbReference type="EC" id="4.1.99.3"/>
    </reaction>
</comment>
<name>A9V1G3_MONBE</name>
<dbReference type="InterPro" id="IPR052219">
    <property type="entry name" value="Photolyase_Class-2"/>
</dbReference>
<dbReference type="Gene3D" id="1.10.579.10">
    <property type="entry name" value="DNA Cyclobutane Dipyrimidine Photolyase, subunit A, domain 3"/>
    <property type="match status" value="1"/>
</dbReference>
<dbReference type="GO" id="GO:0000719">
    <property type="term" value="P:photoreactive repair"/>
    <property type="evidence" value="ECO:0000318"/>
    <property type="project" value="GO_Central"/>
</dbReference>
<evidence type="ECO:0000256" key="3">
    <source>
        <dbReference type="ARBA" id="ARBA00013149"/>
    </source>
</evidence>
<dbReference type="InterPro" id="IPR014729">
    <property type="entry name" value="Rossmann-like_a/b/a_fold"/>
</dbReference>
<dbReference type="Pfam" id="PF00875">
    <property type="entry name" value="DNA_photolyase"/>
    <property type="match status" value="1"/>
</dbReference>
<dbReference type="STRING" id="81824.A9V1G3"/>
<dbReference type="InParanoid" id="A9V1G3"/>
<gene>
    <name evidence="15" type="ORF">MONBRDRAFT_37396</name>
</gene>
<keyword evidence="16" id="KW-1185">Reference proteome</keyword>
<evidence type="ECO:0000256" key="10">
    <source>
        <dbReference type="ARBA" id="ARBA00023239"/>
    </source>
</evidence>
<sequence>MTAPGTAVRGAAAAVNPMINGHPLPWPPCLMTKKTCLQMMRSYGPQWAQSTIARASPRRHRLKRPRLPTYLILGTMARARPLRHRLNQWRQSRHPSAIYLTLIWRRPRQHPHSQHQRLQSTRWLQTCSTLAWGQSPPRARPRRRQLLFNASRYKANHHSCAWCQFRCGHEYGHGCGVSPSTTPSGPIQPAGTTTTRGRLWRQGVRQDVRQGRWRIGSFGWDWSLCSAPSACFLSFVRALVQDGMFDDLLSDSRFAKRNEKPSSLGAMLKTTRMANEDPIVVEVEAWCEGKDNNIRALLGSLDIILWEGARWKPINIGVLTDNNQVRKAYQRACLVVHPDKLPPNNLPVIRTMAKAAKKAKVNTSADDDDAGHAQQNGSQGIPPGPKDFLMERVRAVTPGVDPKEGQCVLYWMSRDQRPTDNWALLYARHLAQERDVPLRVVFCLVPKFLEATIRQFGFMLDGLQVVETHLRKKHIPFHLLTGYAKDVLPKFAEEQEACAVVCDMSPLRVPMAWVKETGSKLKDMNVPLYQVDAHNIVPVWHASPKQEYAARTIRNKIHQKLDTCLQPFPELESNSNSVQLPDTVDWKKARESLEINWDVKEVDWLKPGYEGGMKMLEEFINERLHRYADDRNDPNLDALSNLSPYYHFGQISVQRVVLELRSKQRGKYAEGVKAYIEEAVVRRELSDNFCFYNHRYDSVEGASAWAQETLDVHSKDKREHLYTRKQLENAETADDLWNASQLQLVQEGKMHGFLRMYWAKKILEWTESPEKALEDAIYLNDKYELDGRDPNGYVGCMWSICGIHDQGWGERPVFGKIRYMNYKGCKRKFDIAAFVKRYPPAAKNAAREAIHLRDSSFSHMCAASLMRWNTGIGPRPSMRARRCK</sequence>
<dbReference type="GO" id="GO:0009650">
    <property type="term" value="P:UV protection"/>
    <property type="evidence" value="ECO:0007669"/>
    <property type="project" value="UniProtKB-ARBA"/>
</dbReference>
<evidence type="ECO:0000313" key="16">
    <source>
        <dbReference type="Proteomes" id="UP000001357"/>
    </source>
</evidence>
<evidence type="ECO:0000256" key="12">
    <source>
        <dbReference type="ARBA" id="ARBA00033999"/>
    </source>
</evidence>
<dbReference type="FunFam" id="1.25.40.80:FF:000004">
    <property type="entry name" value="Deoxyribodipyrimidine photolyase"/>
    <property type="match status" value="1"/>
</dbReference>
<dbReference type="KEGG" id="mbr:MONBRDRAFT_37396"/>
<dbReference type="Gene3D" id="1.25.40.80">
    <property type="match status" value="1"/>
</dbReference>
<evidence type="ECO:0000256" key="5">
    <source>
        <dbReference type="ARBA" id="ARBA00022630"/>
    </source>
</evidence>
<evidence type="ECO:0000256" key="7">
    <source>
        <dbReference type="ARBA" id="ARBA00022827"/>
    </source>
</evidence>
<dbReference type="InterPro" id="IPR032673">
    <property type="entry name" value="DNA_photolyase_2_CS"/>
</dbReference>
<comment type="cofactor">
    <cofactor evidence="1">
        <name>FAD</name>
        <dbReference type="ChEBI" id="CHEBI:57692"/>
    </cofactor>
</comment>
<dbReference type="SUPFAM" id="SSF48173">
    <property type="entry name" value="Cryptochrome/photolyase FAD-binding domain"/>
    <property type="match status" value="1"/>
</dbReference>
<evidence type="ECO:0000256" key="2">
    <source>
        <dbReference type="ARBA" id="ARBA00006409"/>
    </source>
</evidence>
<reference evidence="15 16" key="1">
    <citation type="journal article" date="2008" name="Nature">
        <title>The genome of the choanoflagellate Monosiga brevicollis and the origin of metazoans.</title>
        <authorList>
            <consortium name="JGI Sequencing"/>
            <person name="King N."/>
            <person name="Westbrook M.J."/>
            <person name="Young S.L."/>
            <person name="Kuo A."/>
            <person name="Abedin M."/>
            <person name="Chapman J."/>
            <person name="Fairclough S."/>
            <person name="Hellsten U."/>
            <person name="Isogai Y."/>
            <person name="Letunic I."/>
            <person name="Marr M."/>
            <person name="Pincus D."/>
            <person name="Putnam N."/>
            <person name="Rokas A."/>
            <person name="Wright K.J."/>
            <person name="Zuzow R."/>
            <person name="Dirks W."/>
            <person name="Good M."/>
            <person name="Goodstein D."/>
            <person name="Lemons D."/>
            <person name="Li W."/>
            <person name="Lyons J.B."/>
            <person name="Morris A."/>
            <person name="Nichols S."/>
            <person name="Richter D.J."/>
            <person name="Salamov A."/>
            <person name="Bork P."/>
            <person name="Lim W.A."/>
            <person name="Manning G."/>
            <person name="Miller W.T."/>
            <person name="McGinnis W."/>
            <person name="Shapiro H."/>
            <person name="Tjian R."/>
            <person name="Grigoriev I.V."/>
            <person name="Rokhsar D."/>
        </authorList>
    </citation>
    <scope>NUCLEOTIDE SEQUENCE [LARGE SCALE GENOMIC DNA]</scope>
    <source>
        <strain evidence="16">MX1 / ATCC 50154</strain>
    </source>
</reference>
<dbReference type="PANTHER" id="PTHR10211:SF0">
    <property type="entry name" value="DEOXYRIBODIPYRIMIDINE PHOTO-LYASE"/>
    <property type="match status" value="1"/>
</dbReference>
<comment type="similarity">
    <text evidence="2">Belongs to the DNA photolyase class-2 family.</text>
</comment>
<dbReference type="EC" id="4.1.99.3" evidence="3"/>
<keyword evidence="6" id="KW-0227">DNA damage</keyword>
<keyword evidence="5" id="KW-0285">Flavoprotein</keyword>
<dbReference type="GeneID" id="5891820"/>
<evidence type="ECO:0000256" key="8">
    <source>
        <dbReference type="ARBA" id="ARBA00023125"/>
    </source>
</evidence>
<dbReference type="InterPro" id="IPR008148">
    <property type="entry name" value="DNA_photolyase_2"/>
</dbReference>
<dbReference type="AlphaFoldDB" id="A9V1G3"/>
<evidence type="ECO:0000256" key="9">
    <source>
        <dbReference type="ARBA" id="ARBA00023204"/>
    </source>
</evidence>
<dbReference type="InterPro" id="IPR006050">
    <property type="entry name" value="DNA_photolyase_N"/>
</dbReference>
<dbReference type="Gene3D" id="3.40.50.620">
    <property type="entry name" value="HUPs"/>
    <property type="match status" value="1"/>
</dbReference>
<proteinExistence type="inferred from homology"/>
<evidence type="ECO:0000313" key="15">
    <source>
        <dbReference type="EMBL" id="EDQ88562.1"/>
    </source>
</evidence>
<keyword evidence="8" id="KW-0238">DNA-binding</keyword>
<dbReference type="FunFam" id="1.10.579.10:FF:000002">
    <property type="entry name" value="Deoxyribodipyrimidine photolyase"/>
    <property type="match status" value="1"/>
</dbReference>
<dbReference type="GO" id="GO:0003904">
    <property type="term" value="F:deoxyribodipyrimidine photo-lyase activity"/>
    <property type="evidence" value="ECO:0000318"/>
    <property type="project" value="GO_Central"/>
</dbReference>
<organism evidence="15 16">
    <name type="scientific">Monosiga brevicollis</name>
    <name type="common">Choanoflagellate</name>
    <dbReference type="NCBI Taxonomy" id="81824"/>
    <lineage>
        <taxon>Eukaryota</taxon>
        <taxon>Choanoflagellata</taxon>
        <taxon>Craspedida</taxon>
        <taxon>Salpingoecidae</taxon>
        <taxon>Monosiga</taxon>
    </lineage>
</organism>
<dbReference type="InterPro" id="IPR036134">
    <property type="entry name" value="Crypto/Photolyase_FAD-like_sf"/>
</dbReference>
<evidence type="ECO:0000256" key="11">
    <source>
        <dbReference type="ARBA" id="ARBA00031671"/>
    </source>
</evidence>
<dbReference type="SUPFAM" id="SSF46565">
    <property type="entry name" value="Chaperone J-domain"/>
    <property type="match status" value="1"/>
</dbReference>
<dbReference type="PROSITE" id="PS01084">
    <property type="entry name" value="DNA_PHOTOLYASES_2_2"/>
    <property type="match status" value="1"/>
</dbReference>
<dbReference type="eggNOG" id="KOG0133">
    <property type="taxonomic scope" value="Eukaryota"/>
</dbReference>
<feature type="region of interest" description="Disordered" evidence="13">
    <location>
        <begin position="360"/>
        <end position="384"/>
    </location>
</feature>
<accession>A9V1G3</accession>
<feature type="domain" description="Photolyase/cryptochrome alpha/beta" evidence="14">
    <location>
        <begin position="406"/>
        <end position="539"/>
    </location>
</feature>
<keyword evidence="10" id="KW-0456">Lyase</keyword>
<evidence type="ECO:0000256" key="6">
    <source>
        <dbReference type="ARBA" id="ARBA00022763"/>
    </source>
</evidence>
<dbReference type="RefSeq" id="XP_001746666.1">
    <property type="nucleotide sequence ID" value="XM_001746614.1"/>
</dbReference>
<dbReference type="GO" id="GO:0003677">
    <property type="term" value="F:DNA binding"/>
    <property type="evidence" value="ECO:0007669"/>
    <property type="project" value="UniProtKB-KW"/>
</dbReference>
<dbReference type="NCBIfam" id="TIGR00591">
    <property type="entry name" value="phr2"/>
    <property type="match status" value="1"/>
</dbReference>
<dbReference type="InterPro" id="IPR036869">
    <property type="entry name" value="J_dom_sf"/>
</dbReference>
<dbReference type="PANTHER" id="PTHR10211">
    <property type="entry name" value="DEOXYRIBODIPYRIMIDINE PHOTOLYASE"/>
    <property type="match status" value="1"/>
</dbReference>
<evidence type="ECO:0000259" key="14">
    <source>
        <dbReference type="PROSITE" id="PS51645"/>
    </source>
</evidence>
<dbReference type="PROSITE" id="PS51645">
    <property type="entry name" value="PHR_CRY_ALPHA_BETA"/>
    <property type="match status" value="1"/>
</dbReference>
<dbReference type="eggNOG" id="KOG0431">
    <property type="taxonomic scope" value="Eukaryota"/>
</dbReference>
<protein>
    <recommendedName>
        <fullName evidence="4">Deoxyribodipyrimidine photo-lyase</fullName>
        <ecNumber evidence="3">4.1.99.3</ecNumber>
    </recommendedName>
    <alternativeName>
        <fullName evidence="11">DNA photolyase</fullName>
    </alternativeName>
</protein>
<dbReference type="SUPFAM" id="SSF52425">
    <property type="entry name" value="Cryptochrome/photolyase, N-terminal domain"/>
    <property type="match status" value="1"/>
</dbReference>
<dbReference type="InterPro" id="IPR036155">
    <property type="entry name" value="Crypto/Photolyase_N_sf"/>
</dbReference>
<keyword evidence="9" id="KW-0234">DNA repair</keyword>